<evidence type="ECO:0008006" key="3">
    <source>
        <dbReference type="Google" id="ProtNLM"/>
    </source>
</evidence>
<name>A0ABQ1QVU4_9ALTE</name>
<dbReference type="Gene3D" id="3.40.190.10">
    <property type="entry name" value="Periplasmic binding protein-like II"/>
    <property type="match status" value="2"/>
</dbReference>
<accession>A0ABQ1QVU4</accession>
<evidence type="ECO:0000313" key="1">
    <source>
        <dbReference type="EMBL" id="GGD48881.1"/>
    </source>
</evidence>
<dbReference type="Proteomes" id="UP000614272">
    <property type="component" value="Unassembled WGS sequence"/>
</dbReference>
<keyword evidence="2" id="KW-1185">Reference proteome</keyword>
<gene>
    <name evidence="1" type="ORF">GCM10011357_01060</name>
</gene>
<sequence length="298" mass="33393">MFSITYLVRPFMLHPGLTWSKTSLIFLALLLCSIVWLVAQALHLSAPPEFSPVIQRHTECSTEQNGNSSALILFINTESVARNLSRALCANSVVGKQFGSVKAFWSHSEAQVLQFVGKGVADLALVKENLLEAVQGETTYGYKMVAAYPDYSAYLIAMREKPVISKEYLIGKRLGLLDYPTSRSGHIIPIQLFKSLNLPLDNMQITYANSHTELRNLLTSDQVDIISSFWRESDQAILSKNYITPIEQAVSGTKWYLKMDTNNIDLFCAVQQTLIDIAKNQNSSYFSRLTTEPSCHVE</sequence>
<proteinExistence type="predicted"/>
<reference evidence="2" key="1">
    <citation type="journal article" date="2019" name="Int. J. Syst. Evol. Microbiol.">
        <title>The Global Catalogue of Microorganisms (GCM) 10K type strain sequencing project: providing services to taxonomists for standard genome sequencing and annotation.</title>
        <authorList>
            <consortium name="The Broad Institute Genomics Platform"/>
            <consortium name="The Broad Institute Genome Sequencing Center for Infectious Disease"/>
            <person name="Wu L."/>
            <person name="Ma J."/>
        </authorList>
    </citation>
    <scope>NUCLEOTIDE SEQUENCE [LARGE SCALE GENOMIC DNA]</scope>
    <source>
        <strain evidence="2">CGMCC 1.12923</strain>
    </source>
</reference>
<evidence type="ECO:0000313" key="2">
    <source>
        <dbReference type="Proteomes" id="UP000614272"/>
    </source>
</evidence>
<dbReference type="EMBL" id="BMGJ01000001">
    <property type="protein sequence ID" value="GGD48881.1"/>
    <property type="molecule type" value="Genomic_DNA"/>
</dbReference>
<organism evidence="1 2">
    <name type="scientific">Lacimicrobium alkaliphilum</name>
    <dbReference type="NCBI Taxonomy" id="1526571"/>
    <lineage>
        <taxon>Bacteria</taxon>
        <taxon>Pseudomonadati</taxon>
        <taxon>Pseudomonadota</taxon>
        <taxon>Gammaproteobacteria</taxon>
        <taxon>Alteromonadales</taxon>
        <taxon>Alteromonadaceae</taxon>
        <taxon>Lacimicrobium</taxon>
    </lineage>
</organism>
<protein>
    <recommendedName>
        <fullName evidence="3">Solute-binding protein family 3/N-terminal domain-containing protein</fullName>
    </recommendedName>
</protein>
<comment type="caution">
    <text evidence="1">The sequence shown here is derived from an EMBL/GenBank/DDBJ whole genome shotgun (WGS) entry which is preliminary data.</text>
</comment>
<dbReference type="SUPFAM" id="SSF53850">
    <property type="entry name" value="Periplasmic binding protein-like II"/>
    <property type="match status" value="1"/>
</dbReference>